<evidence type="ECO:0000256" key="3">
    <source>
        <dbReference type="ARBA" id="ARBA00022692"/>
    </source>
</evidence>
<keyword evidence="4" id="KW-1133">Transmembrane helix</keyword>
<dbReference type="Gramene" id="RZC68982">
    <property type="protein sequence ID" value="RZC68982"/>
    <property type="gene ID" value="C5167_032053"/>
</dbReference>
<evidence type="ECO:0000256" key="1">
    <source>
        <dbReference type="ARBA" id="ARBA00004162"/>
    </source>
</evidence>
<dbReference type="GO" id="GO:0005886">
    <property type="term" value="C:plasma membrane"/>
    <property type="evidence" value="ECO:0007669"/>
    <property type="project" value="UniProtKB-SubCell"/>
</dbReference>
<dbReference type="OrthoDB" id="1872769at2759"/>
<evidence type="ECO:0000256" key="2">
    <source>
        <dbReference type="ARBA" id="ARBA00022475"/>
    </source>
</evidence>
<dbReference type="OMA" id="RAMDETC"/>
<evidence type="ECO:0000256" key="6">
    <source>
        <dbReference type="ARBA" id="ARBA00023136"/>
    </source>
</evidence>
<dbReference type="PANTHER" id="PTHR32219:SF2">
    <property type="entry name" value="PROTON PUMP-INTERACTOR 1"/>
    <property type="match status" value="1"/>
</dbReference>
<evidence type="ECO:0000256" key="7">
    <source>
        <dbReference type="ARBA" id="ARBA00038080"/>
    </source>
</evidence>
<comment type="subcellular location">
    <subcellularLocation>
        <location evidence="1">Cell membrane</location>
        <topology evidence="1">Single-pass membrane protein</topology>
    </subcellularLocation>
</comment>
<dbReference type="AlphaFoldDB" id="A0A4Y7K9H9"/>
<evidence type="ECO:0008006" key="11">
    <source>
        <dbReference type="Google" id="ProtNLM"/>
    </source>
</evidence>
<evidence type="ECO:0000313" key="10">
    <source>
        <dbReference type="Proteomes" id="UP000316621"/>
    </source>
</evidence>
<evidence type="ECO:0000256" key="4">
    <source>
        <dbReference type="ARBA" id="ARBA00022989"/>
    </source>
</evidence>
<protein>
    <recommendedName>
        <fullName evidence="11">DUF4201 domain-containing protein</fullName>
    </recommendedName>
</protein>
<feature type="coiled-coil region" evidence="8">
    <location>
        <begin position="249"/>
        <end position="311"/>
    </location>
</feature>
<accession>A0A4Y7K9H9</accession>
<reference evidence="9 10" key="1">
    <citation type="journal article" date="2018" name="Science">
        <title>The opium poppy genome and morphinan production.</title>
        <authorList>
            <person name="Guo L."/>
            <person name="Winzer T."/>
            <person name="Yang X."/>
            <person name="Li Y."/>
            <person name="Ning Z."/>
            <person name="He Z."/>
            <person name="Teodor R."/>
            <person name="Lu Y."/>
            <person name="Bowser T.A."/>
            <person name="Graham I.A."/>
            <person name="Ye K."/>
        </authorList>
    </citation>
    <scope>NUCLEOTIDE SEQUENCE [LARGE SCALE GENOMIC DNA]</scope>
    <source>
        <strain evidence="10">cv. HN1</strain>
        <tissue evidence="9">Leaves</tissue>
    </source>
</reference>
<comment type="similarity">
    <text evidence="7">Belongs to the plant Proton pump-interactor protein family.</text>
</comment>
<proteinExistence type="inferred from homology"/>
<dbReference type="InterPro" id="IPR055282">
    <property type="entry name" value="PPI1-4"/>
</dbReference>
<evidence type="ECO:0000313" key="9">
    <source>
        <dbReference type="EMBL" id="RZC68982.1"/>
    </source>
</evidence>
<gene>
    <name evidence="9" type="ORF">C5167_032053</name>
</gene>
<evidence type="ECO:0000256" key="8">
    <source>
        <dbReference type="SAM" id="Coils"/>
    </source>
</evidence>
<keyword evidence="10" id="KW-1185">Reference proteome</keyword>
<dbReference type="EMBL" id="CM010721">
    <property type="protein sequence ID" value="RZC68982.1"/>
    <property type="molecule type" value="Genomic_DNA"/>
</dbReference>
<keyword evidence="3" id="KW-0812">Transmembrane</keyword>
<evidence type="ECO:0000256" key="5">
    <source>
        <dbReference type="ARBA" id="ARBA00023054"/>
    </source>
</evidence>
<keyword evidence="5 8" id="KW-0175">Coiled coil</keyword>
<keyword evidence="6" id="KW-0472">Membrane</keyword>
<sequence length="333" mass="39418">MEVVVTDFESVPAEKGITTDGILSNQSLEMDELINFDPHIVGEFVDDSPKPKQFNFLKNRVYENPELDAEIDRTEKEIRAMDETCVKIARSIKEKKLVLPSLRWQLARQNETYEKFMNEKHKHKIDDQQKSLLQFQKNKVDGLQNAIYKPQSRFYSTPEKDTDDLCSSEKNLNDRIRSLHIRLLCRRNKFAEEKQLLGEIKQLEATREKVIAKDSMKEQYIISLKEHSCRNEDYGLRWELGRKKFRYQITLKEMNLVRLKREKRSMKEKISELERKLGHLHHGILPLESKLETILGTMEAEQKRLKELKRERNKRIRFGSVQCEKDGTNLKRG</sequence>
<dbReference type="PANTHER" id="PTHR32219">
    <property type="entry name" value="RNA-BINDING PROTEIN YLMH-RELATED"/>
    <property type="match status" value="1"/>
</dbReference>
<name>A0A4Y7K9H9_PAPSO</name>
<dbReference type="Proteomes" id="UP000316621">
    <property type="component" value="Chromosome 7"/>
</dbReference>
<keyword evidence="2" id="KW-1003">Cell membrane</keyword>
<organism evidence="9 10">
    <name type="scientific">Papaver somniferum</name>
    <name type="common">Opium poppy</name>
    <dbReference type="NCBI Taxonomy" id="3469"/>
    <lineage>
        <taxon>Eukaryota</taxon>
        <taxon>Viridiplantae</taxon>
        <taxon>Streptophyta</taxon>
        <taxon>Embryophyta</taxon>
        <taxon>Tracheophyta</taxon>
        <taxon>Spermatophyta</taxon>
        <taxon>Magnoliopsida</taxon>
        <taxon>Ranunculales</taxon>
        <taxon>Papaveraceae</taxon>
        <taxon>Papaveroideae</taxon>
        <taxon>Papaver</taxon>
    </lineage>
</organism>